<name>A0A6J7T2R3_9ZZZZ</name>
<keyword evidence="1" id="KW-0812">Transmembrane</keyword>
<evidence type="ECO:0000256" key="1">
    <source>
        <dbReference type="SAM" id="Phobius"/>
    </source>
</evidence>
<evidence type="ECO:0000313" key="3">
    <source>
        <dbReference type="EMBL" id="CAB5047466.1"/>
    </source>
</evidence>
<evidence type="ECO:0000313" key="4">
    <source>
        <dbReference type="EMBL" id="CAB5130301.1"/>
    </source>
</evidence>
<feature type="transmembrane region" description="Helical" evidence="1">
    <location>
        <begin position="30"/>
        <end position="48"/>
    </location>
</feature>
<accession>A0A6J7T2R3</accession>
<dbReference type="AlphaFoldDB" id="A0A6J7T2R3"/>
<keyword evidence="1" id="KW-0472">Membrane</keyword>
<reference evidence="3" key="1">
    <citation type="submission" date="2020-05" db="EMBL/GenBank/DDBJ databases">
        <authorList>
            <person name="Chiriac C."/>
            <person name="Salcher M."/>
            <person name="Ghai R."/>
            <person name="Kavagutti S V."/>
        </authorList>
    </citation>
    <scope>NUCLEOTIDE SEQUENCE</scope>
</reference>
<feature type="transmembrane region" description="Helical" evidence="1">
    <location>
        <begin position="94"/>
        <end position="111"/>
    </location>
</feature>
<evidence type="ECO:0000313" key="2">
    <source>
        <dbReference type="EMBL" id="CAB4773133.1"/>
    </source>
</evidence>
<protein>
    <submittedName>
        <fullName evidence="3">Unannotated protein</fullName>
    </submittedName>
</protein>
<organism evidence="3">
    <name type="scientific">freshwater metagenome</name>
    <dbReference type="NCBI Taxonomy" id="449393"/>
    <lineage>
        <taxon>unclassified sequences</taxon>
        <taxon>metagenomes</taxon>
        <taxon>ecological metagenomes</taxon>
    </lineage>
</organism>
<feature type="transmembrane region" description="Helical" evidence="1">
    <location>
        <begin position="118"/>
        <end position="138"/>
    </location>
</feature>
<feature type="transmembrane region" description="Helical" evidence="1">
    <location>
        <begin position="60"/>
        <end position="82"/>
    </location>
</feature>
<keyword evidence="1" id="KW-1133">Transmembrane helix</keyword>
<dbReference type="EMBL" id="CAFBQJ010000061">
    <property type="protein sequence ID" value="CAB5047466.1"/>
    <property type="molecule type" value="Genomic_DNA"/>
</dbReference>
<dbReference type="EMBL" id="CAEZZV010000031">
    <property type="protein sequence ID" value="CAB4773133.1"/>
    <property type="molecule type" value="Genomic_DNA"/>
</dbReference>
<gene>
    <name evidence="2" type="ORF">UFOPK2921_00376</name>
    <name evidence="3" type="ORF">UFOPK4275_00474</name>
    <name evidence="4" type="ORF">UFOPK4422_01290</name>
</gene>
<proteinExistence type="predicted"/>
<sequence length="143" mass="16117">MAATPVSNESRTTKVARSMNALMLVDLHNSWAWFVIISNGLAGAWALGAHKLESLRTRALWWFTLVAELTVFIQVTMGVILVNKYKLEFPQFHAFYGFVAIIAVAIIYSYRNQMKHRLYLLYGFGGLFVMGLGIRALLVGQMT</sequence>
<dbReference type="EMBL" id="CAFBRX010000150">
    <property type="protein sequence ID" value="CAB5130301.1"/>
    <property type="molecule type" value="Genomic_DNA"/>
</dbReference>